<dbReference type="Proteomes" id="UP000291084">
    <property type="component" value="Chromosome 4"/>
</dbReference>
<accession>A0A0S3RTR0</accession>
<gene>
    <name evidence="3" type="primary">Vigan.04G121000</name>
    <name evidence="3" type="ORF">VIGAN_04121000</name>
</gene>
<protein>
    <submittedName>
        <fullName evidence="3">Uncharacterized protein</fullName>
    </submittedName>
</protein>
<evidence type="ECO:0000313" key="3">
    <source>
        <dbReference type="EMBL" id="BAT83960.1"/>
    </source>
</evidence>
<reference evidence="3 4" key="1">
    <citation type="journal article" date="2015" name="Sci. Rep.">
        <title>The power of single molecule real-time sequencing technology in the de novo assembly of a eukaryotic genome.</title>
        <authorList>
            <person name="Sakai H."/>
            <person name="Naito K."/>
            <person name="Ogiso-Tanaka E."/>
            <person name="Takahashi Y."/>
            <person name="Iseki K."/>
            <person name="Muto C."/>
            <person name="Satou K."/>
            <person name="Teruya K."/>
            <person name="Shiroma A."/>
            <person name="Shimoji M."/>
            <person name="Hirano T."/>
            <person name="Itoh T."/>
            <person name="Kaga A."/>
            <person name="Tomooka N."/>
        </authorList>
    </citation>
    <scope>NUCLEOTIDE SEQUENCE [LARGE SCALE GENOMIC DNA]</scope>
    <source>
        <strain evidence="4">cv. Shumari</strain>
    </source>
</reference>
<evidence type="ECO:0000256" key="1">
    <source>
        <dbReference type="SAM" id="Coils"/>
    </source>
</evidence>
<proteinExistence type="predicted"/>
<evidence type="ECO:0000256" key="2">
    <source>
        <dbReference type="SAM" id="MobiDB-lite"/>
    </source>
</evidence>
<sequence>MTEAHNGPSNEVPQTSSFTFKAHHRQVTTTPSSRRDSNLVNKHLRTAPSEQFNGKNEYLSTELDNCRVNLHDIFSKNAELRNQFNAAMAEVEAFSARVVELQNNFDMSQKDSLELSKELVDCKGLISSLQVEKKGMNEILDLRNNEKSKLLEEKEFHLFEIKNLVS</sequence>
<feature type="region of interest" description="Disordered" evidence="2">
    <location>
        <begin position="1"/>
        <end position="40"/>
    </location>
</feature>
<keyword evidence="4" id="KW-1185">Reference proteome</keyword>
<keyword evidence="1" id="KW-0175">Coiled coil</keyword>
<feature type="compositionally biased region" description="Polar residues" evidence="2">
    <location>
        <begin position="7"/>
        <end position="19"/>
    </location>
</feature>
<name>A0A0S3RTR0_PHAAN</name>
<evidence type="ECO:0000313" key="4">
    <source>
        <dbReference type="Proteomes" id="UP000291084"/>
    </source>
</evidence>
<feature type="coiled-coil region" evidence="1">
    <location>
        <begin position="77"/>
        <end position="104"/>
    </location>
</feature>
<organism evidence="3 4">
    <name type="scientific">Vigna angularis var. angularis</name>
    <dbReference type="NCBI Taxonomy" id="157739"/>
    <lineage>
        <taxon>Eukaryota</taxon>
        <taxon>Viridiplantae</taxon>
        <taxon>Streptophyta</taxon>
        <taxon>Embryophyta</taxon>
        <taxon>Tracheophyta</taxon>
        <taxon>Spermatophyta</taxon>
        <taxon>Magnoliopsida</taxon>
        <taxon>eudicotyledons</taxon>
        <taxon>Gunneridae</taxon>
        <taxon>Pentapetalae</taxon>
        <taxon>rosids</taxon>
        <taxon>fabids</taxon>
        <taxon>Fabales</taxon>
        <taxon>Fabaceae</taxon>
        <taxon>Papilionoideae</taxon>
        <taxon>50 kb inversion clade</taxon>
        <taxon>NPAAA clade</taxon>
        <taxon>indigoferoid/millettioid clade</taxon>
        <taxon>Phaseoleae</taxon>
        <taxon>Vigna</taxon>
    </lineage>
</organism>
<dbReference type="EMBL" id="AP015037">
    <property type="protein sequence ID" value="BAT83960.1"/>
    <property type="molecule type" value="Genomic_DNA"/>
</dbReference>
<dbReference type="AlphaFoldDB" id="A0A0S3RTR0"/>